<protein>
    <submittedName>
        <fullName evidence="3">Uncharacterized protein</fullName>
    </submittedName>
</protein>
<feature type="region of interest" description="Disordered" evidence="1">
    <location>
        <begin position="49"/>
        <end position="84"/>
    </location>
</feature>
<evidence type="ECO:0000313" key="3">
    <source>
        <dbReference type="EMBL" id="JAT03233.1"/>
    </source>
</evidence>
<reference evidence="3" key="1">
    <citation type="submission" date="2015-11" db="EMBL/GenBank/DDBJ databases">
        <title>De novo transcriptome assembly of four potential Pierce s Disease insect vectors from Arizona vineyards.</title>
        <authorList>
            <person name="Tassone E.E."/>
        </authorList>
    </citation>
    <scope>NUCLEOTIDE SEQUENCE</scope>
</reference>
<accession>A0A1B6JVN2</accession>
<gene>
    <name evidence="3" type="ORF">g.44736</name>
</gene>
<dbReference type="PROSITE" id="PS51257">
    <property type="entry name" value="PROKAR_LIPOPROTEIN"/>
    <property type="match status" value="1"/>
</dbReference>
<feature type="signal peptide" evidence="2">
    <location>
        <begin position="1"/>
        <end position="27"/>
    </location>
</feature>
<feature type="region of interest" description="Disordered" evidence="1">
    <location>
        <begin position="148"/>
        <end position="176"/>
    </location>
</feature>
<dbReference type="EMBL" id="GECU01004474">
    <property type="protein sequence ID" value="JAT03233.1"/>
    <property type="molecule type" value="Transcribed_RNA"/>
</dbReference>
<feature type="compositionally biased region" description="Polar residues" evidence="1">
    <location>
        <begin position="159"/>
        <end position="170"/>
    </location>
</feature>
<evidence type="ECO:0000256" key="1">
    <source>
        <dbReference type="SAM" id="MobiDB-lite"/>
    </source>
</evidence>
<organism evidence="3">
    <name type="scientific">Homalodisca liturata</name>
    <dbReference type="NCBI Taxonomy" id="320908"/>
    <lineage>
        <taxon>Eukaryota</taxon>
        <taxon>Metazoa</taxon>
        <taxon>Ecdysozoa</taxon>
        <taxon>Arthropoda</taxon>
        <taxon>Hexapoda</taxon>
        <taxon>Insecta</taxon>
        <taxon>Pterygota</taxon>
        <taxon>Neoptera</taxon>
        <taxon>Paraneoptera</taxon>
        <taxon>Hemiptera</taxon>
        <taxon>Auchenorrhyncha</taxon>
        <taxon>Membracoidea</taxon>
        <taxon>Cicadellidae</taxon>
        <taxon>Cicadellinae</taxon>
        <taxon>Proconiini</taxon>
        <taxon>Homalodisca</taxon>
    </lineage>
</organism>
<sequence length="931" mass="104257">MGMAVKLCGWGPILLLACLQMLLGLGAVENHMTSSDDIAAASSPGIFSHSDPREVASQSGSFKDPLPDSVFPSINSDDDEQGVKSPIVLDSGKRFYRDNTQRVFNAHPYEIDKAIKDVFYSEGKHTISSNIRKERQMPMDGKVLYLQPESRNPYRNENQKTFPAEQNGQIGSDKESQDSSIELLHQILQSNGDNVIQHSKTTPIKNAYLTKIITYNITKLAGDNKNNSFHLETKWNYSTNFNYYDSKERLSNYSVEHSSTQQKIISGDYRKEQESKNLIPIQNIESVGKPINSSKIDQSPNEILGIEDESFPQNNVSKSMGSNQVGPTSFIGGQYVAENESGQTRFGGNNHSYDNIMGDQYLERAGGKDTISQSSNVASSEFLGGQFVPKKSHNKIIEYKNINRQRGIGNERLVEVRNIFVLGNQTDDHNTTYEGISILGNEPDNPIAGSDTEIPKSHFETENNTEVLEQTGGDVEPRFSTFEEEEILPVKAVNNDVSEGSGQHFGIFKKDPDTGNYVTEIVGKYFATDSIDDVSNKMSTGLFEEKNNNNFKDEIEGQASNFQTNNVEYNINLMHSTTIGKSLLENSLQDLEDLSLNSNTSAEHDVELYGGTTEPITGSESFHITTESPHNAGISSVELCFPISNKTRVSLLDLFSGRLFLENRGTKVPIYLYDNTMKNCTSGTEKCKLYVTFEKPQQLLNSNELIEESPNTKSRILKRGIEPVESENRITNSTEKLELKSKNHLAGNEYDGNKFRGQILSDSLTEQLLKQKLESRGNKDKNLYSEMQDSDELPLQFSLQLQPQKSDQILKDGYNNNDPLSAEKEKHMSGGNLNSKRITLYNIESTERSLNDISRKETPLSWQKNRHRRPVRTILTSRLENRLNSATDCGCSSILVKSAPPTPSSADFVTKRWDIVTNIVHAVKNWAIENH</sequence>
<keyword evidence="2" id="KW-0732">Signal</keyword>
<proteinExistence type="predicted"/>
<feature type="chain" id="PRO_5008586228" evidence="2">
    <location>
        <begin position="28"/>
        <end position="931"/>
    </location>
</feature>
<evidence type="ECO:0000256" key="2">
    <source>
        <dbReference type="SAM" id="SignalP"/>
    </source>
</evidence>
<name>A0A1B6JVN2_9HEMI</name>
<dbReference type="AlphaFoldDB" id="A0A1B6JVN2"/>
<feature type="region of interest" description="Disordered" evidence="1">
    <location>
        <begin position="812"/>
        <end position="831"/>
    </location>
</feature>